<evidence type="ECO:0000313" key="2">
    <source>
        <dbReference type="Proteomes" id="UP001163603"/>
    </source>
</evidence>
<accession>A0ACC0YTW6</accession>
<evidence type="ECO:0000313" key="1">
    <source>
        <dbReference type="EMBL" id="KAJ0041856.1"/>
    </source>
</evidence>
<name>A0ACC0YTW6_9ROSI</name>
<protein>
    <submittedName>
        <fullName evidence="1">Uncharacterized protein</fullName>
    </submittedName>
</protein>
<organism evidence="1 2">
    <name type="scientific">Pistacia integerrima</name>
    <dbReference type="NCBI Taxonomy" id="434235"/>
    <lineage>
        <taxon>Eukaryota</taxon>
        <taxon>Viridiplantae</taxon>
        <taxon>Streptophyta</taxon>
        <taxon>Embryophyta</taxon>
        <taxon>Tracheophyta</taxon>
        <taxon>Spermatophyta</taxon>
        <taxon>Magnoliopsida</taxon>
        <taxon>eudicotyledons</taxon>
        <taxon>Gunneridae</taxon>
        <taxon>Pentapetalae</taxon>
        <taxon>rosids</taxon>
        <taxon>malvids</taxon>
        <taxon>Sapindales</taxon>
        <taxon>Anacardiaceae</taxon>
        <taxon>Pistacia</taxon>
    </lineage>
</organism>
<sequence length="348" mass="40201">MKLLKFSVLFQYVPRLIRIYPLFTKATRTSGKLAGAAWLKAAFNLLLYMFAGHFGMVELTDFPQKFLHCFRWGLQNLSPRIALALDAWRRHHTRRNSRRSTQEMEFSGWQNLTECQIVQENTANIFLPVSRPETMVKNNRLVSSCGLHAWSLVANLEEGTAGESSRDYKDETTSVSRIFRDVPKYISKHWLQVKKILDSQGPLGIWICLTFIVIAITLDPLFFYILVVNDDQKLRTDLYLIYKGDALDKDALKHLLHFFLIDLLAILPLPQVVILVMITTRSSSRFLNNMKLLKFFVFFQYVPRVVRIYPLFTKATRTSSGKLAEAIWPRATFNLLLYMLAGHVLGAF</sequence>
<dbReference type="EMBL" id="CM047739">
    <property type="protein sequence ID" value="KAJ0041856.1"/>
    <property type="molecule type" value="Genomic_DNA"/>
</dbReference>
<dbReference type="Proteomes" id="UP001163603">
    <property type="component" value="Chromosome 4"/>
</dbReference>
<gene>
    <name evidence="1" type="ORF">Pint_17680</name>
</gene>
<keyword evidence="2" id="KW-1185">Reference proteome</keyword>
<comment type="caution">
    <text evidence="1">The sequence shown here is derived from an EMBL/GenBank/DDBJ whole genome shotgun (WGS) entry which is preliminary data.</text>
</comment>
<reference evidence="2" key="1">
    <citation type="journal article" date="2023" name="G3 (Bethesda)">
        <title>Genome assembly and association tests identify interacting loci associated with vigor, precocity, and sex in interspecific pistachio rootstocks.</title>
        <authorList>
            <person name="Palmer W."/>
            <person name="Jacygrad E."/>
            <person name="Sagayaradj S."/>
            <person name="Cavanaugh K."/>
            <person name="Han R."/>
            <person name="Bertier L."/>
            <person name="Beede B."/>
            <person name="Kafkas S."/>
            <person name="Golino D."/>
            <person name="Preece J."/>
            <person name="Michelmore R."/>
        </authorList>
    </citation>
    <scope>NUCLEOTIDE SEQUENCE [LARGE SCALE GENOMIC DNA]</scope>
</reference>
<proteinExistence type="predicted"/>